<dbReference type="CDD" id="cd07067">
    <property type="entry name" value="HP_PGM_like"/>
    <property type="match status" value="1"/>
</dbReference>
<dbReference type="AlphaFoldDB" id="A0AAD7TIX7"/>
<dbReference type="GO" id="GO:0005737">
    <property type="term" value="C:cytoplasm"/>
    <property type="evidence" value="ECO:0007669"/>
    <property type="project" value="TreeGrafter"/>
</dbReference>
<evidence type="ECO:0000313" key="3">
    <source>
        <dbReference type="Proteomes" id="UP001215151"/>
    </source>
</evidence>
<evidence type="ECO:0000313" key="2">
    <source>
        <dbReference type="EMBL" id="KAJ8462738.1"/>
    </source>
</evidence>
<dbReference type="PANTHER" id="PTHR48100">
    <property type="entry name" value="BROAD-SPECIFICITY PHOSPHATASE YOR283W-RELATED"/>
    <property type="match status" value="1"/>
</dbReference>
<gene>
    <name evidence="2" type="ORF">ONZ51_g10706</name>
</gene>
<keyword evidence="3" id="KW-1185">Reference proteome</keyword>
<proteinExistence type="predicted"/>
<organism evidence="2 3">
    <name type="scientific">Trametes cubensis</name>
    <dbReference type="NCBI Taxonomy" id="1111947"/>
    <lineage>
        <taxon>Eukaryota</taxon>
        <taxon>Fungi</taxon>
        <taxon>Dikarya</taxon>
        <taxon>Basidiomycota</taxon>
        <taxon>Agaricomycotina</taxon>
        <taxon>Agaricomycetes</taxon>
        <taxon>Polyporales</taxon>
        <taxon>Polyporaceae</taxon>
        <taxon>Trametes</taxon>
    </lineage>
</organism>
<accession>A0AAD7TIX7</accession>
<feature type="region of interest" description="Disordered" evidence="1">
    <location>
        <begin position="135"/>
        <end position="156"/>
    </location>
</feature>
<dbReference type="EMBL" id="JAPEVG010000442">
    <property type="protein sequence ID" value="KAJ8462738.1"/>
    <property type="molecule type" value="Genomic_DNA"/>
</dbReference>
<dbReference type="SMART" id="SM00855">
    <property type="entry name" value="PGAM"/>
    <property type="match status" value="1"/>
</dbReference>
<dbReference type="GO" id="GO:0016791">
    <property type="term" value="F:phosphatase activity"/>
    <property type="evidence" value="ECO:0007669"/>
    <property type="project" value="TreeGrafter"/>
</dbReference>
<dbReference type="InterPro" id="IPR013078">
    <property type="entry name" value="His_Pase_superF_clade-1"/>
</dbReference>
<sequence length="262" mass="29036">MPKATEKRIYLTRHAEAEHNVTGDWTIRDAPLTARGREQAAALNAATKDTVQATADLLVTSGLKRTLQTTILGFPALRKRLEAEGKPVLVLPQLQEVNDLPCDTGSVRLTLTLTVIHGEVQENSWCRDKWHGRTARCSKQTPSSPGSISPRSPPDWNAKQGFYAATETAIRARARWVRNWLRARPERRIVVVSHGDFLRYITKGENDHGAWANVEMREYTFAVEEGEDGDGDGEAWLVPVKEVVEGGEDEPTSTSLEQVSGA</sequence>
<dbReference type="Proteomes" id="UP001215151">
    <property type="component" value="Unassembled WGS sequence"/>
</dbReference>
<dbReference type="PANTHER" id="PTHR48100:SF54">
    <property type="entry name" value="PHOSPHATASE SPAC5H10.03-RELATED"/>
    <property type="match status" value="1"/>
</dbReference>
<reference evidence="2" key="1">
    <citation type="submission" date="2022-11" db="EMBL/GenBank/DDBJ databases">
        <title>Genome Sequence of Cubamyces cubensis.</title>
        <authorList>
            <person name="Buettner E."/>
        </authorList>
    </citation>
    <scope>NUCLEOTIDE SEQUENCE</scope>
    <source>
        <strain evidence="2">MPL-01</strain>
    </source>
</reference>
<evidence type="ECO:0008006" key="4">
    <source>
        <dbReference type="Google" id="ProtNLM"/>
    </source>
</evidence>
<name>A0AAD7TIX7_9APHY</name>
<dbReference type="SUPFAM" id="SSF53254">
    <property type="entry name" value="Phosphoglycerate mutase-like"/>
    <property type="match status" value="1"/>
</dbReference>
<protein>
    <recommendedName>
        <fullName evidence="4">Phosphoglycerate mutase-like protein</fullName>
    </recommendedName>
</protein>
<dbReference type="Gene3D" id="3.40.50.1240">
    <property type="entry name" value="Phosphoglycerate mutase-like"/>
    <property type="match status" value="1"/>
</dbReference>
<comment type="caution">
    <text evidence="2">The sequence shown here is derived from an EMBL/GenBank/DDBJ whole genome shotgun (WGS) entry which is preliminary data.</text>
</comment>
<dbReference type="Pfam" id="PF00300">
    <property type="entry name" value="His_Phos_1"/>
    <property type="match status" value="1"/>
</dbReference>
<dbReference type="InterPro" id="IPR050275">
    <property type="entry name" value="PGM_Phosphatase"/>
</dbReference>
<dbReference type="InterPro" id="IPR029033">
    <property type="entry name" value="His_PPase_superfam"/>
</dbReference>
<evidence type="ECO:0000256" key="1">
    <source>
        <dbReference type="SAM" id="MobiDB-lite"/>
    </source>
</evidence>